<dbReference type="AlphaFoldDB" id="A0A812I750"/>
<evidence type="ECO:0000313" key="2">
    <source>
        <dbReference type="Proteomes" id="UP000604046"/>
    </source>
</evidence>
<evidence type="ECO:0000313" key="1">
    <source>
        <dbReference type="EMBL" id="CAE6973303.1"/>
    </source>
</evidence>
<sequence length="655" mass="71055">MSLNFLHSDCRHVPEESLRRRPNEFHLKAYARLSSMLRPYRDADPARLKITGSGEWGLEQYLGPELRLPFLEPKVLRAIPRNALPFPDTLSENRDRTLELLKLWDSRGLLYLSFEQKQPRELTRVFGAYKTDLHDRQIGDRRGANGLEGRVRGPSRELPPGHLLTCLTVPRGSKLVGASTDRADFYHQAKISASKIEGNATGPPFRLRDLEGTKTLSSVREIAAVSLRSGVSSAEAFGASCLVSPQVPPSLLFDPQTKVCRCFKSLYQGDHAGVDFATEAHGEMLNRAGLLKAPHRLQAKRAPSRTGPWQALIIDDFFALSVEARETDPLSSAAADLVAKAKETYKAEGVVGSPHKDVLGSEVFTAAGAQVDSSSGPLASGRVFVSAPTEKLLALSVISLRAAALPAISEELASSLSGSWISALMFRRCLFSIFDGFFALGKSDPGQASGSHLRFLPRKEAQELVLLASLAPVMMSNVAASFCDRIYCSDSSSVKGAFCSSEASPEVAASLWLSADKKGCYTKLDPEGSPNHNELEALEIDDPPRPLAFDFDALCLFAGSQPPAEACARLGMRVSPIIDLGCSSEFDVLKPSVLEWLLYLIGTGRARSLLVVLPSLELTHRSSRTAAKVEKGTALAMRGPLMRSTGLVARTSKAR</sequence>
<accession>A0A812I750</accession>
<organism evidence="1 2">
    <name type="scientific">Symbiodinium natans</name>
    <dbReference type="NCBI Taxonomy" id="878477"/>
    <lineage>
        <taxon>Eukaryota</taxon>
        <taxon>Sar</taxon>
        <taxon>Alveolata</taxon>
        <taxon>Dinophyceae</taxon>
        <taxon>Suessiales</taxon>
        <taxon>Symbiodiniaceae</taxon>
        <taxon>Symbiodinium</taxon>
    </lineage>
</organism>
<proteinExistence type="predicted"/>
<keyword evidence="2" id="KW-1185">Reference proteome</keyword>
<comment type="caution">
    <text evidence="1">The sequence shown here is derived from an EMBL/GenBank/DDBJ whole genome shotgun (WGS) entry which is preliminary data.</text>
</comment>
<dbReference type="EMBL" id="CAJNDS010000169">
    <property type="protein sequence ID" value="CAE6973303.1"/>
    <property type="molecule type" value="Genomic_DNA"/>
</dbReference>
<name>A0A812I750_9DINO</name>
<dbReference type="Proteomes" id="UP000604046">
    <property type="component" value="Unassembled WGS sequence"/>
</dbReference>
<reference evidence="1" key="1">
    <citation type="submission" date="2021-02" db="EMBL/GenBank/DDBJ databases">
        <authorList>
            <person name="Dougan E. K."/>
            <person name="Rhodes N."/>
            <person name="Thang M."/>
            <person name="Chan C."/>
        </authorList>
    </citation>
    <scope>NUCLEOTIDE SEQUENCE</scope>
</reference>
<dbReference type="OrthoDB" id="423955at2759"/>
<protein>
    <submittedName>
        <fullName evidence="1">Uncharacterized protein</fullName>
    </submittedName>
</protein>
<gene>
    <name evidence="1" type="ORF">SNAT2548_LOCUS2799</name>
</gene>